<name>A0A0F7S294_9BASI</name>
<reference evidence="2" key="1">
    <citation type="submission" date="2014-06" db="EMBL/GenBank/DDBJ databases">
        <authorList>
            <person name="Berkman P.J."/>
        </authorList>
    </citation>
    <scope>NUCLEOTIDE SEQUENCE [LARGE SCALE GENOMIC DNA]</scope>
</reference>
<protein>
    <submittedName>
        <fullName evidence="1">Uncharacterized protein</fullName>
    </submittedName>
</protein>
<gene>
    <name evidence="1" type="primary">SSCI08500.1</name>
</gene>
<sequence>MSFASPGSTLKRAERKLRAESRLCGVVSASLDRITCVKSCAMFSSIRLVAVLMLSDAVRTFVGEEREASVRSAALRACFSFASAGMTSSAADVEGASDETREA</sequence>
<accession>A0A0F7S294</accession>
<dbReference type="EMBL" id="CCFA01000432">
    <property type="protein sequence ID" value="CDW95702.1"/>
    <property type="molecule type" value="Genomic_DNA"/>
</dbReference>
<organism evidence="1 2">
    <name type="scientific">Sporisorium scitamineum</name>
    <dbReference type="NCBI Taxonomy" id="49012"/>
    <lineage>
        <taxon>Eukaryota</taxon>
        <taxon>Fungi</taxon>
        <taxon>Dikarya</taxon>
        <taxon>Basidiomycota</taxon>
        <taxon>Ustilaginomycotina</taxon>
        <taxon>Ustilaginomycetes</taxon>
        <taxon>Ustilaginales</taxon>
        <taxon>Ustilaginaceae</taxon>
        <taxon>Sporisorium</taxon>
    </lineage>
</organism>
<dbReference type="Proteomes" id="UP000242770">
    <property type="component" value="Unassembled WGS sequence"/>
</dbReference>
<keyword evidence="2" id="KW-1185">Reference proteome</keyword>
<proteinExistence type="predicted"/>
<dbReference type="AlphaFoldDB" id="A0A0F7S294"/>
<evidence type="ECO:0000313" key="1">
    <source>
        <dbReference type="EMBL" id="CDW95702.1"/>
    </source>
</evidence>
<evidence type="ECO:0000313" key="2">
    <source>
        <dbReference type="Proteomes" id="UP000242770"/>
    </source>
</evidence>